<keyword evidence="2" id="KW-1185">Reference proteome</keyword>
<reference evidence="1" key="1">
    <citation type="submission" date="2022-03" db="EMBL/GenBank/DDBJ databases">
        <title>Genomic analyses of argali, domestic sheep and their hybrids provide insights into chromosomal evolution, heterosis and genetic basis of agronomic traits.</title>
        <authorList>
            <person name="Li M."/>
        </authorList>
    </citation>
    <scope>NUCLEOTIDE SEQUENCE</scope>
    <source>
        <strain evidence="1">F1 hybrid</strain>
    </source>
</reference>
<protein>
    <submittedName>
        <fullName evidence="1">Uncharacterized protein</fullName>
    </submittedName>
</protein>
<accession>A0ACB9VHE2</accession>
<proteinExistence type="predicted"/>
<sequence>MSGWLRARGGATQSLTQQESSSCEGRSSSGKLKTVPPLCESATLHMLGPDAVHLLSVSRNPPEHMAARILPHPRMGWERWSPGLCFQVV</sequence>
<evidence type="ECO:0000313" key="1">
    <source>
        <dbReference type="EMBL" id="KAI4589265.1"/>
    </source>
</evidence>
<dbReference type="EMBL" id="CM043027">
    <property type="protein sequence ID" value="KAI4589265.1"/>
    <property type="molecule type" value="Genomic_DNA"/>
</dbReference>
<name>A0ACB9VHE2_9CETA</name>
<dbReference type="Proteomes" id="UP001057279">
    <property type="component" value="Linkage Group LG02"/>
</dbReference>
<organism evidence="1 2">
    <name type="scientific">Ovis ammon polii x Ovis aries</name>
    <dbReference type="NCBI Taxonomy" id="2918886"/>
    <lineage>
        <taxon>Eukaryota</taxon>
        <taxon>Metazoa</taxon>
        <taxon>Chordata</taxon>
        <taxon>Craniata</taxon>
        <taxon>Vertebrata</taxon>
        <taxon>Euteleostomi</taxon>
        <taxon>Mammalia</taxon>
        <taxon>Eutheria</taxon>
        <taxon>Laurasiatheria</taxon>
        <taxon>Artiodactyla</taxon>
        <taxon>Ruminantia</taxon>
        <taxon>Pecora</taxon>
        <taxon>Bovidae</taxon>
        <taxon>Caprinae</taxon>
        <taxon>Ovis</taxon>
    </lineage>
</organism>
<comment type="caution">
    <text evidence="1">The sequence shown here is derived from an EMBL/GenBank/DDBJ whole genome shotgun (WGS) entry which is preliminary data.</text>
</comment>
<evidence type="ECO:0000313" key="2">
    <source>
        <dbReference type="Proteomes" id="UP001057279"/>
    </source>
</evidence>
<gene>
    <name evidence="1" type="ORF">MJG53_003673</name>
</gene>